<dbReference type="PANTHER" id="PTHR23140:SF0">
    <property type="entry name" value="U2 SNRNP-ASSOCIATED SURP MOTIF-CONTAINING PROTEIN"/>
    <property type="match status" value="1"/>
</dbReference>
<evidence type="ECO:0000256" key="1">
    <source>
        <dbReference type="ARBA" id="ARBA00022884"/>
    </source>
</evidence>
<feature type="domain" description="CID" evidence="6">
    <location>
        <begin position="417"/>
        <end position="562"/>
    </location>
</feature>
<organism evidence="7 8">
    <name type="scientific">Pythium oligandrum</name>
    <name type="common">Mycoparasitic fungus</name>
    <dbReference type="NCBI Taxonomy" id="41045"/>
    <lineage>
        <taxon>Eukaryota</taxon>
        <taxon>Sar</taxon>
        <taxon>Stramenopiles</taxon>
        <taxon>Oomycota</taxon>
        <taxon>Peronosporomycetes</taxon>
        <taxon>Pythiales</taxon>
        <taxon>Pythiaceae</taxon>
        <taxon>Pythium</taxon>
    </lineage>
</organism>
<dbReference type="PROSITE" id="PS50128">
    <property type="entry name" value="SURP"/>
    <property type="match status" value="1"/>
</dbReference>
<dbReference type="EMBL" id="SPLM01000074">
    <property type="protein sequence ID" value="TMW62227.1"/>
    <property type="molecule type" value="Genomic_DNA"/>
</dbReference>
<dbReference type="GO" id="GO:0003723">
    <property type="term" value="F:RNA binding"/>
    <property type="evidence" value="ECO:0007669"/>
    <property type="project" value="UniProtKB-UniRule"/>
</dbReference>
<dbReference type="PANTHER" id="PTHR23140">
    <property type="entry name" value="RNA PROCESSING PROTEIN LD23810P"/>
    <property type="match status" value="1"/>
</dbReference>
<dbReference type="InterPro" id="IPR035979">
    <property type="entry name" value="RBD_domain_sf"/>
</dbReference>
<feature type="compositionally biased region" description="Basic and acidic residues" evidence="3">
    <location>
        <begin position="94"/>
        <end position="105"/>
    </location>
</feature>
<gene>
    <name evidence="7" type="ORF">Poli38472_009720</name>
</gene>
<reference evidence="7" key="1">
    <citation type="submission" date="2019-03" db="EMBL/GenBank/DDBJ databases">
        <title>Long read genome sequence of the mycoparasitic Pythium oligandrum ATCC 38472 isolated from sugarbeet rhizosphere.</title>
        <authorList>
            <person name="Gaulin E."/>
        </authorList>
    </citation>
    <scope>NUCLEOTIDE SEQUENCE</scope>
    <source>
        <strain evidence="7">ATCC 38472_TT</strain>
    </source>
</reference>
<dbReference type="InterPro" id="IPR012677">
    <property type="entry name" value="Nucleotide-bd_a/b_plait_sf"/>
</dbReference>
<dbReference type="SUPFAM" id="SSF109905">
    <property type="entry name" value="Surp module (SWAP domain)"/>
    <property type="match status" value="1"/>
</dbReference>
<feature type="compositionally biased region" description="Acidic residues" evidence="3">
    <location>
        <begin position="685"/>
        <end position="741"/>
    </location>
</feature>
<feature type="compositionally biased region" description="Acidic residues" evidence="3">
    <location>
        <begin position="654"/>
        <end position="669"/>
    </location>
</feature>
<dbReference type="Proteomes" id="UP000794436">
    <property type="component" value="Unassembled WGS sequence"/>
</dbReference>
<dbReference type="InterPro" id="IPR051485">
    <property type="entry name" value="SR-CTD_assoc_factor"/>
</dbReference>
<evidence type="ECO:0000259" key="6">
    <source>
        <dbReference type="PROSITE" id="PS51391"/>
    </source>
</evidence>
<dbReference type="InterPro" id="IPR008942">
    <property type="entry name" value="ENTH_VHS"/>
</dbReference>
<feature type="region of interest" description="Disordered" evidence="3">
    <location>
        <begin position="77"/>
        <end position="124"/>
    </location>
</feature>
<evidence type="ECO:0000313" key="7">
    <source>
        <dbReference type="EMBL" id="TMW62227.1"/>
    </source>
</evidence>
<name>A0A8K1CF84_PYTOL</name>
<dbReference type="Gene3D" id="1.10.10.790">
    <property type="entry name" value="Surp module"/>
    <property type="match status" value="1"/>
</dbReference>
<dbReference type="AlphaFoldDB" id="A0A8K1CF84"/>
<dbReference type="PROSITE" id="PS51391">
    <property type="entry name" value="CID"/>
    <property type="match status" value="1"/>
</dbReference>
<dbReference type="GO" id="GO:0005634">
    <property type="term" value="C:nucleus"/>
    <property type="evidence" value="ECO:0007669"/>
    <property type="project" value="TreeGrafter"/>
</dbReference>
<dbReference type="PROSITE" id="PS50102">
    <property type="entry name" value="RRM"/>
    <property type="match status" value="1"/>
</dbReference>
<dbReference type="Pfam" id="PF01805">
    <property type="entry name" value="Surp"/>
    <property type="match status" value="1"/>
</dbReference>
<dbReference type="SMART" id="SM00360">
    <property type="entry name" value="RRM"/>
    <property type="match status" value="1"/>
</dbReference>
<protein>
    <recommendedName>
        <fullName evidence="9">U2 snRNP-associated SURP motif-containing protein</fullName>
    </recommendedName>
</protein>
<dbReference type="CDD" id="cd12223">
    <property type="entry name" value="RRM_SR140"/>
    <property type="match status" value="1"/>
</dbReference>
<accession>A0A8K1CF84</accession>
<proteinExistence type="predicted"/>
<dbReference type="InterPro" id="IPR035009">
    <property type="entry name" value="SR140_RRM"/>
</dbReference>
<feature type="compositionally biased region" description="Basic and acidic residues" evidence="3">
    <location>
        <begin position="42"/>
        <end position="53"/>
    </location>
</feature>
<feature type="region of interest" description="Disordered" evidence="3">
    <location>
        <begin position="37"/>
        <end position="59"/>
    </location>
</feature>
<keyword evidence="8" id="KW-1185">Reference proteome</keyword>
<evidence type="ECO:0000259" key="5">
    <source>
        <dbReference type="PROSITE" id="PS50128"/>
    </source>
</evidence>
<evidence type="ECO:0000313" key="8">
    <source>
        <dbReference type="Proteomes" id="UP000794436"/>
    </source>
</evidence>
<evidence type="ECO:0000259" key="4">
    <source>
        <dbReference type="PROSITE" id="PS50102"/>
    </source>
</evidence>
<dbReference type="Pfam" id="PF00076">
    <property type="entry name" value="RRM_1"/>
    <property type="match status" value="1"/>
</dbReference>
<feature type="domain" description="RRM" evidence="4">
    <location>
        <begin position="189"/>
        <end position="270"/>
    </location>
</feature>
<dbReference type="SMART" id="SM00582">
    <property type="entry name" value="RPR"/>
    <property type="match status" value="1"/>
</dbReference>
<feature type="region of interest" description="Disordered" evidence="3">
    <location>
        <begin position="1"/>
        <end position="22"/>
    </location>
</feature>
<comment type="caution">
    <text evidence="7">The sequence shown here is derived from an EMBL/GenBank/DDBJ whole genome shotgun (WGS) entry which is preliminary data.</text>
</comment>
<dbReference type="InterPro" id="IPR035967">
    <property type="entry name" value="SWAP/Surp_sf"/>
</dbReference>
<dbReference type="SUPFAM" id="SSF54928">
    <property type="entry name" value="RNA-binding domain, RBD"/>
    <property type="match status" value="1"/>
</dbReference>
<feature type="compositionally biased region" description="Basic and acidic residues" evidence="3">
    <location>
        <begin position="670"/>
        <end position="684"/>
    </location>
</feature>
<dbReference type="Gene3D" id="3.30.70.330">
    <property type="match status" value="1"/>
</dbReference>
<feature type="domain" description="SURP motif" evidence="5">
    <location>
        <begin position="311"/>
        <end position="355"/>
    </location>
</feature>
<keyword evidence="1 2" id="KW-0694">RNA-binding</keyword>
<dbReference type="InterPro" id="IPR000504">
    <property type="entry name" value="RRM_dom"/>
</dbReference>
<evidence type="ECO:0008006" key="9">
    <source>
        <dbReference type="Google" id="ProtNLM"/>
    </source>
</evidence>
<dbReference type="InterPro" id="IPR000061">
    <property type="entry name" value="Surp"/>
</dbReference>
<dbReference type="InterPro" id="IPR006569">
    <property type="entry name" value="CID_dom"/>
</dbReference>
<sequence>MERTEPTALPWGMEKTDMQQGSLASLTDEKLARFAIGQQKKSKFEKEREEREAKKRKADAEAAAMYATFVASFENEDDRQGKAFVRSGQSGESEVYRLKGTDDGRATASMRPQAPGKSKRMSEMDRMLEEMKQQDAQRNTGSSMPPPTKKRREIDAFLDEMKDPSQNSSMRDVPMNVKGSLDDGNPDTTNLYVGNLAPTVTEELLEREFGRYGRVYSVKIMWPRTDEERQRQRNSGFVSFYNRKDADNARVHLHDKELHGRAIVVGWGKAVKIEMTPTPTAGTSTPTPSIPPTGKRVVIVKIPEHDKERQLIDRLAAYVAKDGLAFENEVRTREARNPAYAFLFDTTQASINAVYYRWRVYSLAMGDSEKQWRDTPFQMTADGAMWIPPKREDEKLLTGQQVARARDVERGRGSSRLAREEHDRFIALLDELTLERESIKQTMGFALDNSEAAVDLVHIIRKQFHREDASAVALVGYLYVTSDILHNSSAAVKNASLFRTTFQECLPEIMDHLRNAYRSIGGRMSASAMRDKVLSVLTAWESWSLFPPQYLVGLNATFMRKIEENEYMEQHAVAIEESLASVRDMEEDRMKKKCIQAGIRSSGGVKEMVARLHWLKTFTAPSTSTAATVAAPKKPVVAAVLKKDVVETKKAEEPSDDVDGEPMDEDGLDGEPKMEEEVKKPHSQDDDEDLDGEPLDEPATYEDDVDGEPLDEEEDVDGVPLDDEDDVDGEPLDEDIDGELM</sequence>
<dbReference type="SMART" id="SM00648">
    <property type="entry name" value="SWAP"/>
    <property type="match status" value="1"/>
</dbReference>
<dbReference type="Gene3D" id="1.25.40.90">
    <property type="match status" value="1"/>
</dbReference>
<feature type="region of interest" description="Disordered" evidence="3">
    <location>
        <begin position="648"/>
        <end position="741"/>
    </location>
</feature>
<dbReference type="GO" id="GO:0006396">
    <property type="term" value="P:RNA processing"/>
    <property type="evidence" value="ECO:0007669"/>
    <property type="project" value="InterPro"/>
</dbReference>
<evidence type="ECO:0000256" key="3">
    <source>
        <dbReference type="SAM" id="MobiDB-lite"/>
    </source>
</evidence>
<dbReference type="Pfam" id="PF04818">
    <property type="entry name" value="CID"/>
    <property type="match status" value="1"/>
</dbReference>
<dbReference type="OrthoDB" id="204949at2759"/>
<evidence type="ECO:0000256" key="2">
    <source>
        <dbReference type="PROSITE-ProRule" id="PRU00176"/>
    </source>
</evidence>